<accession>A0A4Q7YE69</accession>
<dbReference type="AlphaFoldDB" id="A0A4Q7YE69"/>
<reference evidence="1 2" key="1">
    <citation type="submission" date="2019-02" db="EMBL/GenBank/DDBJ databases">
        <title>Sequencing the genomes of 1000 actinobacteria strains.</title>
        <authorList>
            <person name="Klenk H.-P."/>
        </authorList>
    </citation>
    <scope>NUCLEOTIDE SEQUENCE [LARGE SCALE GENOMIC DNA]</scope>
    <source>
        <strain evidence="1 2">DSM 44509</strain>
    </source>
</reference>
<comment type="caution">
    <text evidence="1">The sequence shown here is derived from an EMBL/GenBank/DDBJ whole genome shotgun (WGS) entry which is preliminary data.</text>
</comment>
<proteinExistence type="predicted"/>
<protein>
    <submittedName>
        <fullName evidence="1">Uncharacterized protein</fullName>
    </submittedName>
</protein>
<evidence type="ECO:0000313" key="1">
    <source>
        <dbReference type="EMBL" id="RZU34585.1"/>
    </source>
</evidence>
<sequence length="119" mass="12778">MPLVSYDVAVWAGPRPADDEAAAEQFELFVEVLDDDEPPAPSSAMVAFLEDLLSVLPALDESEDPRSPWATGPEPGDVSGDFAYLTMTYPGAEAALDTVAAVARRHGLVCFDPQDERLL</sequence>
<dbReference type="EMBL" id="SHKV01000001">
    <property type="protein sequence ID" value="RZU34585.1"/>
    <property type="molecule type" value="Genomic_DNA"/>
</dbReference>
<keyword evidence="2" id="KW-1185">Reference proteome</keyword>
<evidence type="ECO:0000313" key="2">
    <source>
        <dbReference type="Proteomes" id="UP000292507"/>
    </source>
</evidence>
<gene>
    <name evidence="1" type="ORF">BKA19_4357</name>
</gene>
<organism evidence="1 2">
    <name type="scientific">Blastococcus saxobsidens</name>
    <dbReference type="NCBI Taxonomy" id="138336"/>
    <lineage>
        <taxon>Bacteria</taxon>
        <taxon>Bacillati</taxon>
        <taxon>Actinomycetota</taxon>
        <taxon>Actinomycetes</taxon>
        <taxon>Geodermatophilales</taxon>
        <taxon>Geodermatophilaceae</taxon>
        <taxon>Blastococcus</taxon>
    </lineage>
</organism>
<name>A0A4Q7YE69_9ACTN</name>
<dbReference type="Proteomes" id="UP000292507">
    <property type="component" value="Unassembled WGS sequence"/>
</dbReference>